<keyword evidence="1" id="KW-0547">Nucleotide-binding</keyword>
<dbReference type="RefSeq" id="WP_381181516.1">
    <property type="nucleotide sequence ID" value="NZ_JBHSFK010000028.1"/>
</dbReference>
<dbReference type="InterPro" id="IPR041664">
    <property type="entry name" value="AAA_16"/>
</dbReference>
<dbReference type="Gene3D" id="1.25.40.10">
    <property type="entry name" value="Tetratricopeptide repeat domain"/>
    <property type="match status" value="1"/>
</dbReference>
<keyword evidence="2 4" id="KW-0067">ATP-binding</keyword>
<organism evidence="4 5">
    <name type="scientific">Streptomyces vulcanius</name>
    <dbReference type="NCBI Taxonomy" id="1441876"/>
    <lineage>
        <taxon>Bacteria</taxon>
        <taxon>Bacillati</taxon>
        <taxon>Actinomycetota</taxon>
        <taxon>Actinomycetes</taxon>
        <taxon>Kitasatosporales</taxon>
        <taxon>Streptomycetaceae</taxon>
        <taxon>Streptomyces</taxon>
    </lineage>
</organism>
<dbReference type="Proteomes" id="UP001595839">
    <property type="component" value="Unassembled WGS sequence"/>
</dbReference>
<dbReference type="SMART" id="SM00421">
    <property type="entry name" value="HTH_LUXR"/>
    <property type="match status" value="1"/>
</dbReference>
<dbReference type="SUPFAM" id="SSF48452">
    <property type="entry name" value="TPR-like"/>
    <property type="match status" value="1"/>
</dbReference>
<dbReference type="InterPro" id="IPR016032">
    <property type="entry name" value="Sig_transdc_resp-reg_C-effctor"/>
</dbReference>
<dbReference type="PRINTS" id="PR00038">
    <property type="entry name" value="HTHLUXR"/>
</dbReference>
<dbReference type="PANTHER" id="PTHR16305:SF35">
    <property type="entry name" value="TRANSCRIPTIONAL ACTIVATOR DOMAIN"/>
    <property type="match status" value="1"/>
</dbReference>
<accession>A0ABV9AY10</accession>
<dbReference type="Pfam" id="PF13191">
    <property type="entry name" value="AAA_16"/>
    <property type="match status" value="1"/>
</dbReference>
<dbReference type="PANTHER" id="PTHR16305">
    <property type="entry name" value="TESTICULAR SOLUBLE ADENYLYL CYCLASE"/>
    <property type="match status" value="1"/>
</dbReference>
<dbReference type="SUPFAM" id="SSF52540">
    <property type="entry name" value="P-loop containing nucleoside triphosphate hydrolases"/>
    <property type="match status" value="1"/>
</dbReference>
<dbReference type="InterPro" id="IPR000792">
    <property type="entry name" value="Tscrpt_reg_LuxR_C"/>
</dbReference>
<dbReference type="GO" id="GO:0005524">
    <property type="term" value="F:ATP binding"/>
    <property type="evidence" value="ECO:0007669"/>
    <property type="project" value="UniProtKB-KW"/>
</dbReference>
<dbReference type="Gene3D" id="1.10.10.10">
    <property type="entry name" value="Winged helix-like DNA-binding domain superfamily/Winged helix DNA-binding domain"/>
    <property type="match status" value="1"/>
</dbReference>
<name>A0ABV9AY10_9ACTN</name>
<sequence>MAHPEQSSGQGKRVGLLGRGSERALLDRMIAAVRTGESHALVVHGAPGVGKSALLEYAETAAAGIRVLRAAGVESERELAFATLHQLCVPLLDRLTDLPAPQRDALETVFGMQAGTPPERFLVGLAVLSLLSDTSEGRPLLCMVDDAQWMDRASAQVLGFVARRLLAESVAFLFGTRRPGPELHGLPELEVTGLGDADAHALLNSVTHARLDQHIRDRIVAETKGNPLALLELPRGLTVTQMAGGFGLLHADTDTLPGRIEQSFLTRIENLPEQTRLLLLIASAEPTGDPGLVWRAAGQLGVTPATALAKGTDGLLSFDVRVIFRHPLVRSAVYRSATEENRRAAHLALAEVTDPQVDPDRRAWHLASAATAPDEAVAAELERSADRAQARGGPAAAAAFLQRSLALTGDTSRRSERALAAADASFRAGDLDAARELAGIASRDARSEFQRVRAQLVSSHVTLAAGFNDEAPPRLLTAAQRLEPFDTQLARETYLVAWAAATFAAADADSLMEISRAIRKLPPPEDGPRTLDLVLEGYALLVTDGRSAAAPTLRRVTAALADYPAQDLLKWGWAACGVSCAVWDDRAMCETYARAVEVVRTAGALTELPIYLASLGIATCLTGAFSAASAIVAESETVAAATGMPIVQHTRLLLTAMQGKEAEASTLIADTIEWAGTHGQLNGVTCAHWAAAVLCNGLARHEEALVAAQASTRIAQVFVSVWVLPELVESAVRIGRDAVAHRAMEDLADAAEPYDTDWAQGILARCRALLSDGTTADDLYREAVERLGRTRLRPELARAHLLYGEWLRREGDRVEARDQLRRAYEIFVSIGMGAFAERARRELLTTGEALRKRKSEASSSDELTPQEKQIALLVRDGLSNPEVGARLFLSPRTVEWHLRKIFTKLGIGSRKQLRDSLTRTEQATVPE</sequence>
<dbReference type="EMBL" id="JBHSFK010000028">
    <property type="protein sequence ID" value="MFC4504802.1"/>
    <property type="molecule type" value="Genomic_DNA"/>
</dbReference>
<gene>
    <name evidence="4" type="ORF">ACFPIH_35740</name>
</gene>
<dbReference type="PROSITE" id="PS50043">
    <property type="entry name" value="HTH_LUXR_2"/>
    <property type="match status" value="1"/>
</dbReference>
<evidence type="ECO:0000313" key="4">
    <source>
        <dbReference type="EMBL" id="MFC4504802.1"/>
    </source>
</evidence>
<evidence type="ECO:0000259" key="3">
    <source>
        <dbReference type="PROSITE" id="PS50043"/>
    </source>
</evidence>
<proteinExistence type="predicted"/>
<dbReference type="InterPro" id="IPR011990">
    <property type="entry name" value="TPR-like_helical_dom_sf"/>
</dbReference>
<dbReference type="Pfam" id="PF00196">
    <property type="entry name" value="GerE"/>
    <property type="match status" value="1"/>
</dbReference>
<evidence type="ECO:0000256" key="1">
    <source>
        <dbReference type="ARBA" id="ARBA00022741"/>
    </source>
</evidence>
<keyword evidence="5" id="KW-1185">Reference proteome</keyword>
<reference evidence="5" key="1">
    <citation type="journal article" date="2019" name="Int. J. Syst. Evol. Microbiol.">
        <title>The Global Catalogue of Microorganisms (GCM) 10K type strain sequencing project: providing services to taxonomists for standard genome sequencing and annotation.</title>
        <authorList>
            <consortium name="The Broad Institute Genomics Platform"/>
            <consortium name="The Broad Institute Genome Sequencing Center for Infectious Disease"/>
            <person name="Wu L."/>
            <person name="Ma J."/>
        </authorList>
    </citation>
    <scope>NUCLEOTIDE SEQUENCE [LARGE SCALE GENOMIC DNA]</scope>
    <source>
        <strain evidence="5">CGMCC 4.7177</strain>
    </source>
</reference>
<evidence type="ECO:0000313" key="5">
    <source>
        <dbReference type="Proteomes" id="UP001595839"/>
    </source>
</evidence>
<evidence type="ECO:0000256" key="2">
    <source>
        <dbReference type="ARBA" id="ARBA00022840"/>
    </source>
</evidence>
<comment type="caution">
    <text evidence="4">The sequence shown here is derived from an EMBL/GenBank/DDBJ whole genome shotgun (WGS) entry which is preliminary data.</text>
</comment>
<dbReference type="SUPFAM" id="SSF46894">
    <property type="entry name" value="C-terminal effector domain of the bipartite response regulators"/>
    <property type="match status" value="1"/>
</dbReference>
<feature type="domain" description="HTH luxR-type" evidence="3">
    <location>
        <begin position="856"/>
        <end position="921"/>
    </location>
</feature>
<dbReference type="CDD" id="cd06170">
    <property type="entry name" value="LuxR_C_like"/>
    <property type="match status" value="1"/>
</dbReference>
<dbReference type="InterPro" id="IPR027417">
    <property type="entry name" value="P-loop_NTPase"/>
</dbReference>
<protein>
    <submittedName>
        <fullName evidence="4">ATP-binding protein</fullName>
    </submittedName>
</protein>
<dbReference type="InterPro" id="IPR036388">
    <property type="entry name" value="WH-like_DNA-bd_sf"/>
</dbReference>